<dbReference type="PANTHER" id="PTHR43784:SF2">
    <property type="entry name" value="GDSL-LIKE LIPASE_ACYLHYDROLASE, PUTATIVE (AFU_ORTHOLOGUE AFUA_2G00820)-RELATED"/>
    <property type="match status" value="1"/>
</dbReference>
<feature type="domain" description="SGNH hydrolase-type esterase" evidence="2">
    <location>
        <begin position="7"/>
        <end position="179"/>
    </location>
</feature>
<dbReference type="GO" id="GO:0016787">
    <property type="term" value="F:hydrolase activity"/>
    <property type="evidence" value="ECO:0007669"/>
    <property type="project" value="UniProtKB-KW"/>
</dbReference>
<reference evidence="4" key="1">
    <citation type="journal article" date="2019" name="Int. J. Syst. Evol. Microbiol.">
        <title>The Global Catalogue of Microorganisms (GCM) 10K type strain sequencing project: providing services to taxonomists for standard genome sequencing and annotation.</title>
        <authorList>
            <consortium name="The Broad Institute Genomics Platform"/>
            <consortium name="The Broad Institute Genome Sequencing Center for Infectious Disease"/>
            <person name="Wu L."/>
            <person name="Ma J."/>
        </authorList>
    </citation>
    <scope>NUCLEOTIDE SEQUENCE [LARGE SCALE GENOMIC DNA]</scope>
    <source>
        <strain evidence="4">CGMCC 4.7643</strain>
    </source>
</reference>
<evidence type="ECO:0000259" key="2">
    <source>
        <dbReference type="Pfam" id="PF13472"/>
    </source>
</evidence>
<dbReference type="InterPro" id="IPR013830">
    <property type="entry name" value="SGNH_hydro"/>
</dbReference>
<dbReference type="PANTHER" id="PTHR43784">
    <property type="entry name" value="GDSL-LIKE LIPASE/ACYLHYDROLASE, PUTATIVE (AFU_ORTHOLOGUE AFUA_2G00820)-RELATED"/>
    <property type="match status" value="1"/>
</dbReference>
<dbReference type="RefSeq" id="WP_345392868.1">
    <property type="nucleotide sequence ID" value="NZ_BAABHG010000005.1"/>
</dbReference>
<dbReference type="Gene3D" id="3.40.50.1110">
    <property type="entry name" value="SGNH hydrolase"/>
    <property type="match status" value="1"/>
</dbReference>
<keyword evidence="4" id="KW-1185">Reference proteome</keyword>
<organism evidence="3 4">
    <name type="scientific">Amycolatopsis samaneae</name>
    <dbReference type="NCBI Taxonomy" id="664691"/>
    <lineage>
        <taxon>Bacteria</taxon>
        <taxon>Bacillati</taxon>
        <taxon>Actinomycetota</taxon>
        <taxon>Actinomycetes</taxon>
        <taxon>Pseudonocardiales</taxon>
        <taxon>Pseudonocardiaceae</taxon>
        <taxon>Amycolatopsis</taxon>
    </lineage>
</organism>
<dbReference type="Proteomes" id="UP001597419">
    <property type="component" value="Unassembled WGS sequence"/>
</dbReference>
<evidence type="ECO:0000256" key="1">
    <source>
        <dbReference type="SAM" id="MobiDB-lite"/>
    </source>
</evidence>
<dbReference type="SUPFAM" id="SSF52266">
    <property type="entry name" value="SGNH hydrolase"/>
    <property type="match status" value="1"/>
</dbReference>
<evidence type="ECO:0000313" key="3">
    <source>
        <dbReference type="EMBL" id="MFD2462946.1"/>
    </source>
</evidence>
<keyword evidence="3" id="KW-0378">Hydrolase</keyword>
<dbReference type="CDD" id="cd01832">
    <property type="entry name" value="SGNH_hydrolase_like_1"/>
    <property type="match status" value="1"/>
</dbReference>
<dbReference type="Pfam" id="PF13472">
    <property type="entry name" value="Lipase_GDSL_2"/>
    <property type="match status" value="1"/>
</dbReference>
<dbReference type="InterPro" id="IPR036514">
    <property type="entry name" value="SGNH_hydro_sf"/>
</dbReference>
<name>A0ABW5GQ36_9PSEU</name>
<comment type="caution">
    <text evidence="3">The sequence shown here is derived from an EMBL/GenBank/DDBJ whole genome shotgun (WGS) entry which is preliminary data.</text>
</comment>
<feature type="region of interest" description="Disordered" evidence="1">
    <location>
        <begin position="234"/>
        <end position="260"/>
    </location>
</feature>
<proteinExistence type="predicted"/>
<sequence length="260" mass="28811">MTNRLVCLGDSFTEGVGDDDPTAPNGVRGWADRVAEQLAARRPGFRYANLAIRGKLLRQVLAEQLRPGLDLEPDLVTLYAGGNDLMRPKVDIDALADSYDEAVGRLRASGARVVLFTGVDGVEDALFRKIRGRVAIYNEFVRGIAARHDALLVDMWAMRQLRDRRLWAPDRLHLNALGHTEIAIAVLDALGEPHALAPAALGPRARLSPGERRSQNLRWSREHAVPWLRRRLRGESSGDTLSPKRPRLEPYGAAEVPGRQ</sequence>
<dbReference type="EC" id="3.1.-.-" evidence="3"/>
<accession>A0ABW5GQ36</accession>
<gene>
    <name evidence="3" type="ORF">ACFSYJ_30350</name>
</gene>
<dbReference type="InterPro" id="IPR053140">
    <property type="entry name" value="GDSL_Rv0518-like"/>
</dbReference>
<evidence type="ECO:0000313" key="4">
    <source>
        <dbReference type="Proteomes" id="UP001597419"/>
    </source>
</evidence>
<dbReference type="EMBL" id="JBHUKU010000020">
    <property type="protein sequence ID" value="MFD2462946.1"/>
    <property type="molecule type" value="Genomic_DNA"/>
</dbReference>
<protein>
    <submittedName>
        <fullName evidence="3">SGNH/GDSL hydrolase family protein</fullName>
        <ecNumber evidence="3">3.1.-.-</ecNumber>
    </submittedName>
</protein>